<keyword evidence="4" id="KW-1185">Reference proteome</keyword>
<dbReference type="InterPro" id="IPR006311">
    <property type="entry name" value="TAT_signal"/>
</dbReference>
<dbReference type="EMBL" id="CP002062">
    <property type="protein sequence ID" value="ADJ13896.1"/>
    <property type="molecule type" value="Genomic_DNA"/>
</dbReference>
<evidence type="ECO:0000313" key="2">
    <source>
        <dbReference type="EMBL" id="ELY34056.1"/>
    </source>
</evidence>
<dbReference type="PATRIC" id="fig|795797.18.peg.512"/>
<reference evidence="2 4" key="2">
    <citation type="journal article" date="2014" name="PLoS Genet.">
        <title>Phylogenetically driven sequencing of extremely halophilic archaea reveals strategies for static and dynamic osmo-response.</title>
        <authorList>
            <person name="Becker E.A."/>
            <person name="Seitzer P.M."/>
            <person name="Tritt A."/>
            <person name="Larsen D."/>
            <person name="Krusor M."/>
            <person name="Yao A.I."/>
            <person name="Wu D."/>
            <person name="Madern D."/>
            <person name="Eisen J.A."/>
            <person name="Darling A.E."/>
            <person name="Facciotti M.T."/>
        </authorList>
    </citation>
    <scope>NUCLEOTIDE SEQUENCE [LARGE SCALE GENOMIC DNA]</scope>
    <source>
        <strain evidence="2">B3</strain>
        <strain evidence="4">DSM 18796 / CECT 7217 / JCM 14584 / KCTC 4019 / B3</strain>
    </source>
</reference>
<dbReference type="Proteomes" id="UP000000390">
    <property type="component" value="Chromosome"/>
</dbReference>
<dbReference type="Proteomes" id="UP000011645">
    <property type="component" value="Unassembled WGS sequence"/>
</dbReference>
<evidence type="ECO:0000313" key="4">
    <source>
        <dbReference type="Proteomes" id="UP000011645"/>
    </source>
</evidence>
<dbReference type="EMBL" id="AOHV01000042">
    <property type="protein sequence ID" value="ELY34056.1"/>
    <property type="molecule type" value="Genomic_DNA"/>
</dbReference>
<dbReference type="AlphaFoldDB" id="D8J6L9"/>
<reference evidence="1 3" key="1">
    <citation type="journal article" date="2010" name="J. Bacteriol.">
        <title>Complete genome sequence of Halalkalicoccus jeotgali B3(T), an extremely halophilic archaeon.</title>
        <authorList>
            <person name="Roh S.W."/>
            <person name="Nam Y.D."/>
            <person name="Nam S.H."/>
            <person name="Choi S.H."/>
            <person name="Park H.S."/>
            <person name="Bae J.W."/>
        </authorList>
    </citation>
    <scope>NUCLEOTIDE SEQUENCE [LARGE SCALE GENOMIC DNA]</scope>
    <source>
        <strain evidence="1">B3</strain>
        <strain evidence="3">DSM 18796 / CECT 7217 / JCM 14584 / KCTC 4019 / B3</strain>
    </source>
</reference>
<evidence type="ECO:0000313" key="1">
    <source>
        <dbReference type="EMBL" id="ADJ13896.1"/>
    </source>
</evidence>
<dbReference type="OrthoDB" id="272196at2157"/>
<dbReference type="GeneID" id="9418303"/>
<name>D8J6L9_HALJB</name>
<accession>D8J6L9</accession>
<evidence type="ECO:0000313" key="3">
    <source>
        <dbReference type="Proteomes" id="UP000000390"/>
    </source>
</evidence>
<dbReference type="KEGG" id="hje:HacjB3_02515"/>
<dbReference type="RefSeq" id="WP_008418294.1">
    <property type="nucleotide sequence ID" value="NC_014297.1"/>
</dbReference>
<organism evidence="1 3">
    <name type="scientific">Halalkalicoccus jeotgali (strain DSM 18796 / CECT 7217 / JCM 14584 / KCTC 4019 / B3)</name>
    <dbReference type="NCBI Taxonomy" id="795797"/>
    <lineage>
        <taxon>Archaea</taxon>
        <taxon>Methanobacteriati</taxon>
        <taxon>Methanobacteriota</taxon>
        <taxon>Stenosarchaea group</taxon>
        <taxon>Halobacteria</taxon>
        <taxon>Halobacteriales</taxon>
        <taxon>Halococcaceae</taxon>
        <taxon>Halalkalicoccus</taxon>
    </lineage>
</organism>
<dbReference type="HOGENOM" id="CLU_1242995_0_0_2"/>
<sequence>MADQTPADTTDSNHHWTRRTFIGALGAAGLATTTAAAQTSPEPTDPVVELENATEGNVDLRAFDEVLGRLERAADALEFPARRIGSAVRGQQHGASRWGIHFETDHPIHLGSATVDADQSGTFTAVVANYDGNNQFDPVQERDITVDAGINEIDLDMALEPGEYLLTRDGGFPLRRSAWSGWESQSRDGLELYGGAKPGYESNRYWYYYFDLHVAAHEDAHL</sequence>
<dbReference type="PROSITE" id="PS51318">
    <property type="entry name" value="TAT"/>
    <property type="match status" value="1"/>
</dbReference>
<protein>
    <submittedName>
        <fullName evidence="1">Uncharacterized protein</fullName>
    </submittedName>
</protein>
<gene>
    <name evidence="1" type="ordered locus">HacjB3_02515</name>
    <name evidence="2" type="ORF">C497_16792</name>
</gene>
<proteinExistence type="predicted"/>